<dbReference type="SUPFAM" id="SSF54928">
    <property type="entry name" value="RNA-binding domain, RBD"/>
    <property type="match status" value="1"/>
</dbReference>
<dbReference type="PANTHER" id="PTHR12311:SF7">
    <property type="entry name" value="ACTIVATOR OF BASAL TRANSCRIPTION 1"/>
    <property type="match status" value="1"/>
</dbReference>
<accession>A0A1V6RSI8</accession>
<organism evidence="10 11">
    <name type="scientific">Penicillium vulpinum</name>
    <dbReference type="NCBI Taxonomy" id="29845"/>
    <lineage>
        <taxon>Eukaryota</taxon>
        <taxon>Fungi</taxon>
        <taxon>Dikarya</taxon>
        <taxon>Ascomycota</taxon>
        <taxon>Pezizomycotina</taxon>
        <taxon>Eurotiomycetes</taxon>
        <taxon>Eurotiomycetidae</taxon>
        <taxon>Eurotiales</taxon>
        <taxon>Aspergillaceae</taxon>
        <taxon>Penicillium</taxon>
    </lineage>
</organism>
<comment type="subcellular location">
    <subcellularLocation>
        <location evidence="1">Nucleus</location>
        <location evidence="1">Nucleolus</location>
    </subcellularLocation>
</comment>
<dbReference type="InterPro" id="IPR039119">
    <property type="entry name" value="ABT1/Esf2"/>
</dbReference>
<comment type="function">
    <text evidence="7">Involved in the small subunit (SSU) processome assembly and function, and in the 18S rRNA synthesis. Required for the early cleavages at sites A0, A1 and A2.</text>
</comment>
<dbReference type="GO" id="GO:0003723">
    <property type="term" value="F:RNA binding"/>
    <property type="evidence" value="ECO:0007669"/>
    <property type="project" value="UniProtKB-KW"/>
</dbReference>
<evidence type="ECO:0000256" key="7">
    <source>
        <dbReference type="ARBA" id="ARBA00025024"/>
    </source>
</evidence>
<sequence>MTTRKHNDFLDIAASDDEASGSDRGYDSEANVVESKGRAVKRRRTTSTQNFSQESDEDEDEDNKDTENKDEDNEDEDGGASLKDSEQPSTKPAKSLKAKGKLAKLSKLANGKEPKKTRSGVIYFSSLPPYLKPFALKAMLEKRGFGDITKIFLAPLLPSAAGNRNRSNKRKLYTEGWIEFANKKTAKICAETLNATIVGGLKSSWYHDDVWNIKYLSRFTWDDLMQSVQRERSERESKQKIADAREAKEAKLFIEGVERGRIADGMAKKNEEKMKRRLEEAGNDDKELPQPKKAAQSTKRRFHFQQNEVVKGSKDGAMADEAKRVLGKIF</sequence>
<evidence type="ECO:0000313" key="11">
    <source>
        <dbReference type="Proteomes" id="UP000191518"/>
    </source>
</evidence>
<evidence type="ECO:0000256" key="4">
    <source>
        <dbReference type="ARBA" id="ARBA00021800"/>
    </source>
</evidence>
<feature type="region of interest" description="Disordered" evidence="9">
    <location>
        <begin position="268"/>
        <end position="315"/>
    </location>
</feature>
<dbReference type="STRING" id="29845.A0A1V6RSI8"/>
<dbReference type="Gene3D" id="3.30.70.330">
    <property type="match status" value="1"/>
</dbReference>
<dbReference type="GO" id="GO:0005730">
    <property type="term" value="C:nucleolus"/>
    <property type="evidence" value="ECO:0007669"/>
    <property type="project" value="UniProtKB-SubCell"/>
</dbReference>
<dbReference type="GO" id="GO:0034462">
    <property type="term" value="P:small-subunit processome assembly"/>
    <property type="evidence" value="ECO:0007669"/>
    <property type="project" value="TreeGrafter"/>
</dbReference>
<dbReference type="EMBL" id="MDYP01000033">
    <property type="protein sequence ID" value="OQE04454.1"/>
    <property type="molecule type" value="Genomic_DNA"/>
</dbReference>
<dbReference type="InterPro" id="IPR012677">
    <property type="entry name" value="Nucleotide-bd_a/b_plait_sf"/>
</dbReference>
<dbReference type="PANTHER" id="PTHR12311">
    <property type="entry name" value="ACTIVATOR OF BASAL TRANSCRIPTION 1"/>
    <property type="match status" value="1"/>
</dbReference>
<dbReference type="OrthoDB" id="287393at2759"/>
<feature type="compositionally biased region" description="Basic and acidic residues" evidence="9">
    <location>
        <begin position="268"/>
        <end position="290"/>
    </location>
</feature>
<name>A0A1V6RSI8_9EURO</name>
<feature type="region of interest" description="Disordered" evidence="9">
    <location>
        <begin position="1"/>
        <end position="99"/>
    </location>
</feature>
<evidence type="ECO:0000313" key="10">
    <source>
        <dbReference type="EMBL" id="OQE04454.1"/>
    </source>
</evidence>
<dbReference type="InterPro" id="IPR035979">
    <property type="entry name" value="RBD_domain_sf"/>
</dbReference>
<evidence type="ECO:0000256" key="2">
    <source>
        <dbReference type="ARBA" id="ARBA00005819"/>
    </source>
</evidence>
<dbReference type="AlphaFoldDB" id="A0A1V6RSI8"/>
<keyword evidence="5" id="KW-0694">RNA-binding</keyword>
<dbReference type="InterPro" id="IPR034353">
    <property type="entry name" value="ABT1/ESF2_RRM"/>
</dbReference>
<keyword evidence="6" id="KW-0539">Nucleus</keyword>
<protein>
    <recommendedName>
        <fullName evidence="3">Pre-rRNA-processing protein ESF2</fullName>
    </recommendedName>
    <alternativeName>
        <fullName evidence="8">18S rRNA factor 2</fullName>
    </alternativeName>
    <alternativeName>
        <fullName evidence="4">Pre-rRNA-processing protein esf2</fullName>
    </alternativeName>
</protein>
<dbReference type="GO" id="GO:0000472">
    <property type="term" value="P:endonucleolytic cleavage to generate mature 5'-end of SSU-rRNA from (SSU-rRNA, 5.8S rRNA, LSU-rRNA)"/>
    <property type="evidence" value="ECO:0007669"/>
    <property type="project" value="TreeGrafter"/>
</dbReference>
<feature type="compositionally biased region" description="Acidic residues" evidence="9">
    <location>
        <begin position="54"/>
        <end position="78"/>
    </location>
</feature>
<evidence type="ECO:0000256" key="8">
    <source>
        <dbReference type="ARBA" id="ARBA00032634"/>
    </source>
</evidence>
<dbReference type="GO" id="GO:0000480">
    <property type="term" value="P:endonucleolytic cleavage in 5'-ETS of tricistronic rRNA transcript (SSU-rRNA, 5.8S rRNA, LSU-rRNA)"/>
    <property type="evidence" value="ECO:0007669"/>
    <property type="project" value="TreeGrafter"/>
</dbReference>
<dbReference type="Proteomes" id="UP000191518">
    <property type="component" value="Unassembled WGS sequence"/>
</dbReference>
<evidence type="ECO:0000256" key="6">
    <source>
        <dbReference type="ARBA" id="ARBA00023242"/>
    </source>
</evidence>
<proteinExistence type="inferred from homology"/>
<evidence type="ECO:0000256" key="3">
    <source>
        <dbReference type="ARBA" id="ARBA00013906"/>
    </source>
</evidence>
<evidence type="ECO:0000256" key="5">
    <source>
        <dbReference type="ARBA" id="ARBA00022884"/>
    </source>
</evidence>
<gene>
    <name evidence="10" type="ORF">PENVUL_c033G07870</name>
</gene>
<reference evidence="11" key="1">
    <citation type="journal article" date="2017" name="Nat. Microbiol.">
        <title>Global analysis of biosynthetic gene clusters reveals vast potential of secondary metabolite production in Penicillium species.</title>
        <authorList>
            <person name="Nielsen J.C."/>
            <person name="Grijseels S."/>
            <person name="Prigent S."/>
            <person name="Ji B."/>
            <person name="Dainat J."/>
            <person name="Nielsen K.F."/>
            <person name="Frisvad J.C."/>
            <person name="Workman M."/>
            <person name="Nielsen J."/>
        </authorList>
    </citation>
    <scope>NUCLEOTIDE SEQUENCE [LARGE SCALE GENOMIC DNA]</scope>
    <source>
        <strain evidence="11">IBT 29486</strain>
    </source>
</reference>
<comment type="similarity">
    <text evidence="2">Belongs to the ESF2/ABP1 family.</text>
</comment>
<dbReference type="CDD" id="cd12263">
    <property type="entry name" value="RRM_ABT1_like"/>
    <property type="match status" value="1"/>
</dbReference>
<evidence type="ECO:0000256" key="1">
    <source>
        <dbReference type="ARBA" id="ARBA00004604"/>
    </source>
</evidence>
<evidence type="ECO:0000256" key="9">
    <source>
        <dbReference type="SAM" id="MobiDB-lite"/>
    </source>
</evidence>
<keyword evidence="11" id="KW-1185">Reference proteome</keyword>
<dbReference type="GO" id="GO:0000447">
    <property type="term" value="P:endonucleolytic cleavage in ITS1 to separate SSU-rRNA from 5.8S rRNA and LSU-rRNA from tricistronic rRNA transcript (SSU-rRNA, 5.8S rRNA, LSU-rRNA)"/>
    <property type="evidence" value="ECO:0007669"/>
    <property type="project" value="TreeGrafter"/>
</dbReference>
<comment type="caution">
    <text evidence="10">The sequence shown here is derived from an EMBL/GenBank/DDBJ whole genome shotgun (WGS) entry which is preliminary data.</text>
</comment>